<evidence type="ECO:0000256" key="1">
    <source>
        <dbReference type="SAM" id="Phobius"/>
    </source>
</evidence>
<keyword evidence="1" id="KW-0812">Transmembrane</keyword>
<evidence type="ECO:0000313" key="3">
    <source>
        <dbReference type="Proteomes" id="UP000007490"/>
    </source>
</evidence>
<dbReference type="AlphaFoldDB" id="F0TCK7"/>
<protein>
    <submittedName>
        <fullName evidence="2">Uncharacterized protein</fullName>
    </submittedName>
</protein>
<proteinExistence type="predicted"/>
<organism evidence="2 3">
    <name type="scientific">Methanobacterium lacus (strain AL-21)</name>
    <dbReference type="NCBI Taxonomy" id="877455"/>
    <lineage>
        <taxon>Archaea</taxon>
        <taxon>Methanobacteriati</taxon>
        <taxon>Methanobacteriota</taxon>
        <taxon>Methanomada group</taxon>
        <taxon>Methanobacteria</taxon>
        <taxon>Methanobacteriales</taxon>
        <taxon>Methanobacteriaceae</taxon>
        <taxon>Methanobacterium</taxon>
    </lineage>
</organism>
<dbReference type="STRING" id="877455.Metbo_1037"/>
<feature type="transmembrane region" description="Helical" evidence="1">
    <location>
        <begin position="9"/>
        <end position="28"/>
    </location>
</feature>
<dbReference type="Proteomes" id="UP000007490">
    <property type="component" value="Chromosome"/>
</dbReference>
<gene>
    <name evidence="2" type="ordered locus">Metbo_1037</name>
</gene>
<dbReference type="HOGENOM" id="CLU_1700292_0_0_2"/>
<keyword evidence="3" id="KW-1185">Reference proteome</keyword>
<dbReference type="eggNOG" id="arCOG14000">
    <property type="taxonomic scope" value="Archaea"/>
</dbReference>
<reference evidence="2 3" key="2">
    <citation type="journal article" date="2014" name="Int. J. Syst. Evol. Microbiol.">
        <title>Methanobacterium paludis sp. nov. and a novel strain of Methanobacterium lacus isolated from northern peatlands.</title>
        <authorList>
            <person name="Cadillo-Quiroz H."/>
            <person name="Brauer S.L."/>
            <person name="Goodson N."/>
            <person name="Yavitt J.B."/>
            <person name="Zinder S.H."/>
        </authorList>
    </citation>
    <scope>NUCLEOTIDE SEQUENCE [LARGE SCALE GENOMIC DNA]</scope>
    <source>
        <strain evidence="2 3">AL-21</strain>
    </source>
</reference>
<accession>F0TCK7</accession>
<dbReference type="KEGG" id="mel:Metbo_1037"/>
<name>F0TCK7_METLA</name>
<keyword evidence="1" id="KW-0472">Membrane</keyword>
<sequence precursor="true">MNLKNSKNLLIMVIALFVIAASFITYFVHDYSIYTDKTFTNFIDSSNDTNVIESIDIQNSVLTDYVNSLYNSQVDSIESKYNSGTISLEEKNKQLNAVLKNRDMTVHTINKIDTAKKDVFEGKINQSDILIRINSFSSFNSDLKTEINETLNGY</sequence>
<keyword evidence="1" id="KW-1133">Transmembrane helix</keyword>
<dbReference type="EMBL" id="CP002551">
    <property type="protein sequence ID" value="ADZ09284.1"/>
    <property type="molecule type" value="Genomic_DNA"/>
</dbReference>
<evidence type="ECO:0000313" key="2">
    <source>
        <dbReference type="EMBL" id="ADZ09284.1"/>
    </source>
</evidence>
<reference evidence="3" key="1">
    <citation type="submission" date="2011-02" db="EMBL/GenBank/DDBJ databases">
        <title>Complete sequence of Methanobacterium sp. AL-21.</title>
        <authorList>
            <consortium name="US DOE Joint Genome Institute"/>
            <person name="Lucas S."/>
            <person name="Copeland A."/>
            <person name="Lapidus A."/>
            <person name="Cheng J.-F."/>
            <person name="Goodwin L."/>
            <person name="Pitluck S."/>
            <person name="Chertkov O."/>
            <person name="Detter J.C."/>
            <person name="Han C."/>
            <person name="Tapia R."/>
            <person name="Land M."/>
            <person name="Hauser L."/>
            <person name="Kyrpides N."/>
            <person name="Ivanova N."/>
            <person name="Mikhailova N."/>
            <person name="Pagani I."/>
            <person name="Cadillo-Quiroz H."/>
            <person name="Imachi H."/>
            <person name="Zinder S."/>
            <person name="Liu W."/>
            <person name="Woyke T."/>
        </authorList>
    </citation>
    <scope>NUCLEOTIDE SEQUENCE [LARGE SCALE GENOMIC DNA]</scope>
    <source>
        <strain evidence="3">AL-21</strain>
    </source>
</reference>